<protein>
    <submittedName>
        <fullName evidence="8">Zinc-dependent alcohol dehydrogenase</fullName>
    </submittedName>
</protein>
<keyword evidence="9" id="KW-1185">Reference proteome</keyword>
<dbReference type="SUPFAM" id="SSF51735">
    <property type="entry name" value="NAD(P)-binding Rossmann-fold domains"/>
    <property type="match status" value="1"/>
</dbReference>
<evidence type="ECO:0000313" key="8">
    <source>
        <dbReference type="EMBL" id="GAA2918130.1"/>
    </source>
</evidence>
<comment type="similarity">
    <text evidence="5">Belongs to the zinc-containing alcohol dehydrogenase family.</text>
</comment>
<evidence type="ECO:0000313" key="9">
    <source>
        <dbReference type="Proteomes" id="UP001501423"/>
    </source>
</evidence>
<dbReference type="RefSeq" id="WP_346088513.1">
    <property type="nucleotide sequence ID" value="NZ_BAAAVA010000013.1"/>
</dbReference>
<dbReference type="Pfam" id="PF08240">
    <property type="entry name" value="ADH_N"/>
    <property type="match status" value="1"/>
</dbReference>
<keyword evidence="3 5" id="KW-0862">Zinc</keyword>
<dbReference type="Gene3D" id="3.40.50.720">
    <property type="entry name" value="NAD(P)-binding Rossmann-like Domain"/>
    <property type="match status" value="1"/>
</dbReference>
<evidence type="ECO:0000256" key="2">
    <source>
        <dbReference type="ARBA" id="ARBA00022723"/>
    </source>
</evidence>
<evidence type="ECO:0000256" key="4">
    <source>
        <dbReference type="ARBA" id="ARBA00023002"/>
    </source>
</evidence>
<evidence type="ECO:0000256" key="5">
    <source>
        <dbReference type="RuleBase" id="RU361277"/>
    </source>
</evidence>
<dbReference type="Gene3D" id="3.90.180.10">
    <property type="entry name" value="Medium-chain alcohol dehydrogenases, catalytic domain"/>
    <property type="match status" value="1"/>
</dbReference>
<feature type="compositionally biased region" description="Basic and acidic residues" evidence="6">
    <location>
        <begin position="431"/>
        <end position="441"/>
    </location>
</feature>
<accession>A0ABN3WKS6</accession>
<dbReference type="EMBL" id="BAAAVA010000013">
    <property type="protein sequence ID" value="GAA2918130.1"/>
    <property type="molecule type" value="Genomic_DNA"/>
</dbReference>
<dbReference type="SMART" id="SM00829">
    <property type="entry name" value="PKS_ER"/>
    <property type="match status" value="1"/>
</dbReference>
<sequence length="441" mass="46114">MKAVVWHGLGDIRLDDVPEPKIEDAHDAIVRVTASAICGTDLHFIRGTMPGMQEGRILGHEAVGVVEEVGPQVRNLRPGDRVVVPSTVACGTCSYCRAGYYAQCDNANPGGPRAGTVFFGGPQAAGGLDGLQAEYARIPYAHVGLVPLPDTVDDAQAVLLSDIYPTAWFGARLAEIGAGDTVAIVGAGPVGQAAIACARIQGAGRVIVVDGVGDRLELARDQHAETIDFNAEDPVEAVVQLTGGIGADRVIDAVGVDAQRPSHGPAAEALRSQGEQFDHERDEAAPERNPDGKTWVPGDAPSLAARWAVQMAAKAGTIGTVGVYPPQVQHYPFGEAFMKNLTVKMGNCNHRRYVPDLVSMVAAGRLDPTPLITRWVGAEDALDAYRTFDRRESGWTKVALGVADDGSVAPGLGEAAGTGAATTAGTQSRVEMNHEGGGDRP</sequence>
<evidence type="ECO:0000259" key="7">
    <source>
        <dbReference type="SMART" id="SM00829"/>
    </source>
</evidence>
<dbReference type="InterPro" id="IPR002328">
    <property type="entry name" value="ADH_Zn_CS"/>
</dbReference>
<dbReference type="InterPro" id="IPR013149">
    <property type="entry name" value="ADH-like_C"/>
</dbReference>
<dbReference type="SUPFAM" id="SSF50129">
    <property type="entry name" value="GroES-like"/>
    <property type="match status" value="1"/>
</dbReference>
<dbReference type="PROSITE" id="PS00059">
    <property type="entry name" value="ADH_ZINC"/>
    <property type="match status" value="1"/>
</dbReference>
<dbReference type="InterPro" id="IPR013154">
    <property type="entry name" value="ADH-like_N"/>
</dbReference>
<keyword evidence="4" id="KW-0560">Oxidoreductase</keyword>
<dbReference type="Pfam" id="PF00107">
    <property type="entry name" value="ADH_zinc_N"/>
    <property type="match status" value="1"/>
</dbReference>
<proteinExistence type="inferred from homology"/>
<reference evidence="8 9" key="1">
    <citation type="journal article" date="2019" name="Int. J. Syst. Evol. Microbiol.">
        <title>The Global Catalogue of Microorganisms (GCM) 10K type strain sequencing project: providing services to taxonomists for standard genome sequencing and annotation.</title>
        <authorList>
            <consortium name="The Broad Institute Genomics Platform"/>
            <consortium name="The Broad Institute Genome Sequencing Center for Infectious Disease"/>
            <person name="Wu L."/>
            <person name="Ma J."/>
        </authorList>
    </citation>
    <scope>NUCLEOTIDE SEQUENCE [LARGE SCALE GENOMIC DNA]</scope>
    <source>
        <strain evidence="8 9">JCM 9650</strain>
    </source>
</reference>
<gene>
    <name evidence="8" type="ORF">GCM10010478_17540</name>
</gene>
<organism evidence="8 9">
    <name type="scientific">Streptomyces erythrogriseus</name>
    <dbReference type="NCBI Taxonomy" id="284027"/>
    <lineage>
        <taxon>Bacteria</taxon>
        <taxon>Bacillati</taxon>
        <taxon>Actinomycetota</taxon>
        <taxon>Actinomycetes</taxon>
        <taxon>Kitasatosporales</taxon>
        <taxon>Streptomycetaceae</taxon>
        <taxon>Streptomyces</taxon>
        <taxon>Streptomyces griseoincarnatus group</taxon>
    </lineage>
</organism>
<dbReference type="PANTHER" id="PTHR42813:SF7">
    <property type="entry name" value="ALCOHOL DEHYDROGENASE (ZN-DEPENDENT)-RELATED"/>
    <property type="match status" value="1"/>
</dbReference>
<feature type="domain" description="Enoyl reductase (ER)" evidence="7">
    <location>
        <begin position="8"/>
        <end position="400"/>
    </location>
</feature>
<evidence type="ECO:0000256" key="1">
    <source>
        <dbReference type="ARBA" id="ARBA00001947"/>
    </source>
</evidence>
<dbReference type="CDD" id="cd08283">
    <property type="entry name" value="FDH_like_1"/>
    <property type="match status" value="1"/>
</dbReference>
<dbReference type="InterPro" id="IPR020843">
    <property type="entry name" value="ER"/>
</dbReference>
<dbReference type="Proteomes" id="UP001501423">
    <property type="component" value="Unassembled WGS sequence"/>
</dbReference>
<dbReference type="InterPro" id="IPR036291">
    <property type="entry name" value="NAD(P)-bd_dom_sf"/>
</dbReference>
<feature type="region of interest" description="Disordered" evidence="6">
    <location>
        <begin position="413"/>
        <end position="441"/>
    </location>
</feature>
<comment type="caution">
    <text evidence="8">The sequence shown here is derived from an EMBL/GenBank/DDBJ whole genome shotgun (WGS) entry which is preliminary data.</text>
</comment>
<dbReference type="InterPro" id="IPR011032">
    <property type="entry name" value="GroES-like_sf"/>
</dbReference>
<feature type="region of interest" description="Disordered" evidence="6">
    <location>
        <begin position="260"/>
        <end position="299"/>
    </location>
</feature>
<feature type="compositionally biased region" description="Basic and acidic residues" evidence="6">
    <location>
        <begin position="276"/>
        <end position="291"/>
    </location>
</feature>
<evidence type="ECO:0000256" key="6">
    <source>
        <dbReference type="SAM" id="MobiDB-lite"/>
    </source>
</evidence>
<evidence type="ECO:0000256" key="3">
    <source>
        <dbReference type="ARBA" id="ARBA00022833"/>
    </source>
</evidence>
<feature type="compositionally biased region" description="Low complexity" evidence="6">
    <location>
        <begin position="413"/>
        <end position="426"/>
    </location>
</feature>
<dbReference type="PANTHER" id="PTHR42813">
    <property type="entry name" value="ZINC-TYPE ALCOHOL DEHYDROGENASE-LIKE"/>
    <property type="match status" value="1"/>
</dbReference>
<keyword evidence="2 5" id="KW-0479">Metal-binding</keyword>
<comment type="cofactor">
    <cofactor evidence="1 5">
        <name>Zn(2+)</name>
        <dbReference type="ChEBI" id="CHEBI:29105"/>
    </cofactor>
</comment>
<name>A0ABN3WKS6_9ACTN</name>